<dbReference type="SUPFAM" id="SSF52172">
    <property type="entry name" value="CheY-like"/>
    <property type="match status" value="1"/>
</dbReference>
<keyword evidence="5" id="KW-1185">Reference proteome</keyword>
<dbReference type="RefSeq" id="WP_142978239.1">
    <property type="nucleotide sequence ID" value="NZ_RKLU01000001.1"/>
</dbReference>
<evidence type="ECO:0000256" key="1">
    <source>
        <dbReference type="PROSITE-ProRule" id="PRU00169"/>
    </source>
</evidence>
<name>A0A8J8TCA7_9EURY</name>
<feature type="region of interest" description="Disordered" evidence="2">
    <location>
        <begin position="125"/>
        <end position="163"/>
    </location>
</feature>
<dbReference type="Pfam" id="PF24336">
    <property type="entry name" value="DUF7504"/>
    <property type="match status" value="1"/>
</dbReference>
<comment type="caution">
    <text evidence="4">The sequence shown here is derived from an EMBL/GenBank/DDBJ whole genome shotgun (WGS) entry which is preliminary data.</text>
</comment>
<organism evidence="4 5">
    <name type="scientific">Halonotius terrestris</name>
    <dbReference type="NCBI Taxonomy" id="2487750"/>
    <lineage>
        <taxon>Archaea</taxon>
        <taxon>Methanobacteriati</taxon>
        <taxon>Methanobacteriota</taxon>
        <taxon>Stenosarchaea group</taxon>
        <taxon>Halobacteria</taxon>
        <taxon>Halobacteriales</taxon>
        <taxon>Haloferacaceae</taxon>
        <taxon>Halonotius</taxon>
    </lineage>
</organism>
<evidence type="ECO:0000259" key="3">
    <source>
        <dbReference type="PROSITE" id="PS50110"/>
    </source>
</evidence>
<dbReference type="PROSITE" id="PS50110">
    <property type="entry name" value="RESPONSE_REGULATORY"/>
    <property type="match status" value="1"/>
</dbReference>
<gene>
    <name evidence="4" type="ORF">EGH24_00590</name>
</gene>
<feature type="region of interest" description="Disordered" evidence="2">
    <location>
        <begin position="212"/>
        <end position="236"/>
    </location>
</feature>
<evidence type="ECO:0000313" key="4">
    <source>
        <dbReference type="EMBL" id="TQQ83333.1"/>
    </source>
</evidence>
<dbReference type="Proteomes" id="UP000705823">
    <property type="component" value="Unassembled WGS sequence"/>
</dbReference>
<comment type="caution">
    <text evidence="1">Lacks conserved residue(s) required for the propagation of feature annotation.</text>
</comment>
<proteinExistence type="predicted"/>
<dbReference type="Pfam" id="PF00072">
    <property type="entry name" value="Response_reg"/>
    <property type="match status" value="1"/>
</dbReference>
<accession>A0A8J8TCA7</accession>
<evidence type="ECO:0000256" key="2">
    <source>
        <dbReference type="SAM" id="MobiDB-lite"/>
    </source>
</evidence>
<dbReference type="CDD" id="cd00156">
    <property type="entry name" value="REC"/>
    <property type="match status" value="1"/>
</dbReference>
<sequence>MSDVSRLLYVDSDTDTAASRAAVLSDEYGFEVYTAGDIDTATTALQTNAIECVISEFELGDADGFDLLSHIRSDYGSLPVILLTDDEPTTVDSGAFKSGTTALFRRSEIDDSFDPLVDRIHELHRQATERQETVGVDDAAGGGREADRGEATSAGGAAQREQSGATIPLDSLLDAWATGDLRRERLEALGKDELITLLLELQDMSIAAADDVDAPHPTAAESGVSERPPNLDLSPGTKFLVQSTGQDDRKYDLHRDLLGLDDEHAHNVLLIRYRPFPPERLETIASNALNVTVISVGCHQPIPPAVRDSIETIRITNPGDVRRLGILATRIVNQWRKLTAGIRVSIDPLQTLFNYKAVEAVFRFMHALLGKLSSRGAVTQVHVNPSAAGVQNTNTIKMLFDYLLTVDSQGVTLEDI</sequence>
<dbReference type="Gene3D" id="3.40.50.2300">
    <property type="match status" value="1"/>
</dbReference>
<dbReference type="InterPro" id="IPR011006">
    <property type="entry name" value="CheY-like_superfamily"/>
</dbReference>
<reference evidence="4" key="1">
    <citation type="submission" date="2019-02" db="EMBL/GenBank/DDBJ databases">
        <title>Halonotius sp. a new haloarchaeum isolated from saline soil.</title>
        <authorList>
            <person name="Duran-Viseras A."/>
            <person name="Sanchez-Porro C."/>
            <person name="Ventosa A."/>
        </authorList>
    </citation>
    <scope>NUCLEOTIDE SEQUENCE</scope>
    <source>
        <strain evidence="4">F15B</strain>
    </source>
</reference>
<dbReference type="GO" id="GO:0000160">
    <property type="term" value="P:phosphorelay signal transduction system"/>
    <property type="evidence" value="ECO:0007669"/>
    <property type="project" value="InterPro"/>
</dbReference>
<dbReference type="AlphaFoldDB" id="A0A8J8TCA7"/>
<feature type="domain" description="Response regulatory" evidence="3">
    <location>
        <begin position="6"/>
        <end position="121"/>
    </location>
</feature>
<dbReference type="InterPro" id="IPR001789">
    <property type="entry name" value="Sig_transdc_resp-reg_receiver"/>
</dbReference>
<dbReference type="OrthoDB" id="330337at2157"/>
<dbReference type="InterPro" id="IPR055927">
    <property type="entry name" value="DUF7504"/>
</dbReference>
<dbReference type="EMBL" id="RKLU01000001">
    <property type="protein sequence ID" value="TQQ83333.1"/>
    <property type="molecule type" value="Genomic_DNA"/>
</dbReference>
<protein>
    <submittedName>
        <fullName evidence="4">Response regulator</fullName>
    </submittedName>
</protein>
<evidence type="ECO:0000313" key="5">
    <source>
        <dbReference type="Proteomes" id="UP000705823"/>
    </source>
</evidence>